<dbReference type="FunFam" id="3.10.20.370:FF:000001">
    <property type="entry name" value="Retrovirus-related Pol polyprotein from transposon 17.6-like protein"/>
    <property type="match status" value="1"/>
</dbReference>
<dbReference type="Gene3D" id="3.30.420.10">
    <property type="entry name" value="Ribonuclease H-like superfamily/Ribonuclease H"/>
    <property type="match status" value="1"/>
</dbReference>
<dbReference type="Pfam" id="PF00665">
    <property type="entry name" value="rve"/>
    <property type="match status" value="1"/>
</dbReference>
<feature type="domain" description="Integrase catalytic" evidence="5">
    <location>
        <begin position="1110"/>
        <end position="1268"/>
    </location>
</feature>
<dbReference type="SUPFAM" id="SSF56672">
    <property type="entry name" value="DNA/RNA polymerases"/>
    <property type="match status" value="1"/>
</dbReference>
<dbReference type="GO" id="GO:0005634">
    <property type="term" value="C:nucleus"/>
    <property type="evidence" value="ECO:0007669"/>
    <property type="project" value="UniProtKB-ARBA"/>
</dbReference>
<keyword evidence="7" id="KW-1185">Reference proteome</keyword>
<dbReference type="eggNOG" id="KOG0017">
    <property type="taxonomic scope" value="Eukaryota"/>
</dbReference>
<keyword evidence="1" id="KW-0511">Multifunctional enzyme</keyword>
<dbReference type="CDD" id="cd01647">
    <property type="entry name" value="RT_LTR"/>
    <property type="match status" value="1"/>
</dbReference>
<dbReference type="SUPFAM" id="SSF53098">
    <property type="entry name" value="Ribonuclease H-like"/>
    <property type="match status" value="1"/>
</dbReference>
<dbReference type="Pfam" id="PF00385">
    <property type="entry name" value="Chromo"/>
    <property type="match status" value="1"/>
</dbReference>
<dbReference type="InterPro" id="IPR000953">
    <property type="entry name" value="Chromo/chromo_shadow_dom"/>
</dbReference>
<feature type="region of interest" description="Disordered" evidence="2">
    <location>
        <begin position="1445"/>
        <end position="1476"/>
    </location>
</feature>
<dbReference type="SUPFAM" id="SSF54160">
    <property type="entry name" value="Chromo domain-like"/>
    <property type="match status" value="1"/>
</dbReference>
<dbReference type="InterPro" id="IPR043502">
    <property type="entry name" value="DNA/RNA_pol_sf"/>
</dbReference>
<dbReference type="InParanoid" id="I1BY80"/>
<feature type="compositionally biased region" description="Polar residues" evidence="2">
    <location>
        <begin position="354"/>
        <end position="367"/>
    </location>
</feature>
<proteinExistence type="predicted"/>
<dbReference type="InterPro" id="IPR023780">
    <property type="entry name" value="Chromo_domain"/>
</dbReference>
<dbReference type="FunFam" id="3.30.70.270:FF:000020">
    <property type="entry name" value="Transposon Tf2-6 polyprotein-like Protein"/>
    <property type="match status" value="1"/>
</dbReference>
<organism evidence="6 7">
    <name type="scientific">Rhizopus delemar (strain RA 99-880 / ATCC MYA-4621 / FGSC 9543 / NRRL 43880)</name>
    <name type="common">Mucormycosis agent</name>
    <name type="synonym">Rhizopus arrhizus var. delemar</name>
    <dbReference type="NCBI Taxonomy" id="246409"/>
    <lineage>
        <taxon>Eukaryota</taxon>
        <taxon>Fungi</taxon>
        <taxon>Fungi incertae sedis</taxon>
        <taxon>Mucoromycota</taxon>
        <taxon>Mucoromycotina</taxon>
        <taxon>Mucoromycetes</taxon>
        <taxon>Mucorales</taxon>
        <taxon>Mucorineae</taxon>
        <taxon>Rhizopodaceae</taxon>
        <taxon>Rhizopus</taxon>
    </lineage>
</organism>
<dbReference type="RefSeq" id="XP_067516556.1">
    <property type="nucleotide sequence ID" value="XM_067660455.1"/>
</dbReference>
<evidence type="ECO:0000256" key="2">
    <source>
        <dbReference type="SAM" id="MobiDB-lite"/>
    </source>
</evidence>
<dbReference type="GO" id="GO:0015074">
    <property type="term" value="P:DNA integration"/>
    <property type="evidence" value="ECO:0007669"/>
    <property type="project" value="InterPro"/>
</dbReference>
<feature type="domain" description="Reverse transcriptase" evidence="4">
    <location>
        <begin position="602"/>
        <end position="785"/>
    </location>
</feature>
<dbReference type="EMBL" id="CH476735">
    <property type="protein sequence ID" value="EIE81160.1"/>
    <property type="molecule type" value="Genomic_DNA"/>
</dbReference>
<dbReference type="PANTHER" id="PTHR37984">
    <property type="entry name" value="PROTEIN CBG26694"/>
    <property type="match status" value="1"/>
</dbReference>
<sequence>MAAQNNLPMEINTINNAQDVSPLVPADIRSTSSQEATEPVLPYQNDADMMETADDIPLVTGNTDALSILRQQLQEVSQRFARGVSNHLPMDQLESLRNEASHIASCIKYLLEVQTYCEPPKVETTQQSVNQSSNRFDHFIPNDLPTWQWVGNVWRMDVEVHDSVEDLLDTFALIVSSNGLAIDQHWMRLVPIKMNRDQRSWFNEVLKGRSLNWDEARSIIVNTYATQDVAQTLNNIDQLLTIKMQQNESIEAFTDRFQRIRRAAKWQDDIRTAALFKRALPVALYKEVSRSLLNLPLNQQDSVCKVSAKARTVISSNICNDEAMAAGVTKRNITTQSSSNPISFVSGAEKSMHNPKNASGPSKQGQPQFKPKSRCLVHGNGNHTTEQCKVLKRIATADTATTATVTTKVTPTTTVTKKNCYKCSANVPWSPDHAATCSRDKVKRFNGPTKAFRSARFSGPHNRSKQSPAAVNLNDQEHSHGSMDIDLSSLPTNYDYIAFANKNNININNNVSGSIVFATNDNKSKRFGTTSKALSLIYGDNDDTLIHTSHIFEVLPLSFDTDAVIGLDLMPKLNILITNLAYLNQLFILILKSKLVETWLKDEVIEYAPPSSEWNSPLTLAPKKDLQGNLTGYRPCLDPRLLNSILISNDKQPIPKIDEIFDQLQGSTIFTTLDLRQAFHRFQIYKPDRVKTTFTFQGQQYMFKGCPFGLKHIASRYQRVINSILADVPHALAFVDDIIIFSKSYEEHITHVQNVIKKLTNVNLILNVDKCHFAQTSVYLLGFCVDAKGSRLDPRKVTNALSWEKPSTGKDIQRFLGLVNYFRKYLPNLSEVTAPLDKLRFEGKLTSKVWGQEQDDAFTKIKQLLASAPVLYHPDLSEPFYVATDASNYSIGAVLYQIIDKQIRHLGFMARALSTSEKNYSTTKRELLAIVFALKKFHPFLWGNPFTLYTDHKALTYIHTQPVANSMMIQWLDTILDYDFKIIHRPGIQNVLPDMLSRLFESERTLVGDKNQHKTWITPQVANSKNTNMTTRMMMPDDLVTPAPEERQELLLKTHLEGHRGSQAMVTTLHSEGIHWTNLKQDALDCINSCPDCQKFNVAKHGYHPLSSIYADAPWDHICIDTAGPMTTSIQGNNYILVVVDVFTRFCVLKAMPDKSSHTIALALRSILSLFGRPKIIQSDNGTEYVNDIIRKYTEVSGIDHRLITAYHPRSNGIAERWVGKTKNIIYKRLQGKNDDWDLYLDSTQEALNNTPTALHDTRPFSLMFARRPNQFKDYSDVSIPTNYNETRKQFNGHITKFNNTVLPAIREKIKTSQTAAENKFNKSHRIIKEIPSGSQVMIKNINRTAKTDPLYIGNYTIVRKNQGGSYILVDGTGALLPRNIPSSHIKVISEEQSEVYDVEAVIDHKGTPGNWLYLVRWKGYDAKDDTWEPEKHFHDNRPILKYWNRRNGQHNVEPNSSEKRPRKTHDNSSRKRARN</sequence>
<dbReference type="Gene3D" id="2.40.50.40">
    <property type="match status" value="1"/>
</dbReference>
<dbReference type="GO" id="GO:0003824">
    <property type="term" value="F:catalytic activity"/>
    <property type="evidence" value="ECO:0007669"/>
    <property type="project" value="UniProtKB-KW"/>
</dbReference>
<dbReference type="InterPro" id="IPR041577">
    <property type="entry name" value="RT_RNaseH_2"/>
</dbReference>
<evidence type="ECO:0000256" key="1">
    <source>
        <dbReference type="ARBA" id="ARBA00023268"/>
    </source>
</evidence>
<dbReference type="Gene3D" id="1.10.340.70">
    <property type="match status" value="1"/>
</dbReference>
<dbReference type="InterPro" id="IPR016197">
    <property type="entry name" value="Chromo-like_dom_sf"/>
</dbReference>
<dbReference type="Pfam" id="PF17919">
    <property type="entry name" value="RT_RNaseH_2"/>
    <property type="match status" value="1"/>
</dbReference>
<dbReference type="GO" id="GO:0003676">
    <property type="term" value="F:nucleic acid binding"/>
    <property type="evidence" value="ECO:0007669"/>
    <property type="project" value="InterPro"/>
</dbReference>
<evidence type="ECO:0000259" key="3">
    <source>
        <dbReference type="PROSITE" id="PS50013"/>
    </source>
</evidence>
<dbReference type="Pfam" id="PF17921">
    <property type="entry name" value="Integrase_H2C2"/>
    <property type="match status" value="1"/>
</dbReference>
<dbReference type="Gene3D" id="3.10.10.10">
    <property type="entry name" value="HIV Type 1 Reverse Transcriptase, subunit A, domain 1"/>
    <property type="match status" value="1"/>
</dbReference>
<dbReference type="CDD" id="cd00024">
    <property type="entry name" value="CD_CSD"/>
    <property type="match status" value="1"/>
</dbReference>
<feature type="domain" description="Chromo" evidence="3">
    <location>
        <begin position="1397"/>
        <end position="1455"/>
    </location>
</feature>
<evidence type="ECO:0000259" key="4">
    <source>
        <dbReference type="PROSITE" id="PS50878"/>
    </source>
</evidence>
<dbReference type="OMA" id="KESCPTW"/>
<dbReference type="InterPro" id="IPR036397">
    <property type="entry name" value="RNaseH_sf"/>
</dbReference>
<feature type="region of interest" description="Disordered" evidence="2">
    <location>
        <begin position="336"/>
        <end position="371"/>
    </location>
</feature>
<dbReference type="Gene3D" id="3.30.70.270">
    <property type="match status" value="2"/>
</dbReference>
<evidence type="ECO:0000259" key="5">
    <source>
        <dbReference type="PROSITE" id="PS50994"/>
    </source>
</evidence>
<dbReference type="Proteomes" id="UP000009138">
    <property type="component" value="Unassembled WGS sequence"/>
</dbReference>
<dbReference type="PANTHER" id="PTHR37984:SF5">
    <property type="entry name" value="PROTEIN NYNRIN-LIKE"/>
    <property type="match status" value="1"/>
</dbReference>
<evidence type="ECO:0000313" key="7">
    <source>
        <dbReference type="Proteomes" id="UP000009138"/>
    </source>
</evidence>
<accession>I1BY80</accession>
<dbReference type="InterPro" id="IPR000477">
    <property type="entry name" value="RT_dom"/>
</dbReference>
<dbReference type="PROSITE" id="PS50994">
    <property type="entry name" value="INTEGRASE"/>
    <property type="match status" value="1"/>
</dbReference>
<dbReference type="Pfam" id="PF00078">
    <property type="entry name" value="RVT_1"/>
    <property type="match status" value="1"/>
</dbReference>
<dbReference type="SMART" id="SM00298">
    <property type="entry name" value="CHROMO"/>
    <property type="match status" value="1"/>
</dbReference>
<name>I1BY80_RHIO9</name>
<dbReference type="InterPro" id="IPR050951">
    <property type="entry name" value="Retrovirus_Pol_polyprotein"/>
</dbReference>
<dbReference type="InterPro" id="IPR041588">
    <property type="entry name" value="Integrase_H2C2"/>
</dbReference>
<evidence type="ECO:0000313" key="6">
    <source>
        <dbReference type="EMBL" id="EIE81160.1"/>
    </source>
</evidence>
<dbReference type="InterPro" id="IPR043128">
    <property type="entry name" value="Rev_trsase/Diguanyl_cyclase"/>
</dbReference>
<dbReference type="CDD" id="cd09274">
    <property type="entry name" value="RNase_HI_RT_Ty3"/>
    <property type="match status" value="1"/>
</dbReference>
<dbReference type="InterPro" id="IPR001584">
    <property type="entry name" value="Integrase_cat-core"/>
</dbReference>
<dbReference type="InterPro" id="IPR012337">
    <property type="entry name" value="RNaseH-like_sf"/>
</dbReference>
<evidence type="ECO:0008006" key="8">
    <source>
        <dbReference type="Google" id="ProtNLM"/>
    </source>
</evidence>
<dbReference type="PROSITE" id="PS50878">
    <property type="entry name" value="RT_POL"/>
    <property type="match status" value="1"/>
</dbReference>
<dbReference type="PROSITE" id="PS50013">
    <property type="entry name" value="CHROMO_2"/>
    <property type="match status" value="1"/>
</dbReference>
<protein>
    <recommendedName>
        <fullName evidence="8">Reverse transcriptase</fullName>
    </recommendedName>
</protein>
<feature type="compositionally biased region" description="Basic and acidic residues" evidence="2">
    <location>
        <begin position="1457"/>
        <end position="1470"/>
    </location>
</feature>
<gene>
    <name evidence="6" type="ORF">RO3G_05865</name>
</gene>
<dbReference type="STRING" id="246409.I1BY80"/>
<dbReference type="VEuPathDB" id="FungiDB:RO3G_05865"/>
<reference evidence="6 7" key="1">
    <citation type="journal article" date="2009" name="PLoS Genet.">
        <title>Genomic analysis of the basal lineage fungus Rhizopus oryzae reveals a whole-genome duplication.</title>
        <authorList>
            <person name="Ma L.-J."/>
            <person name="Ibrahim A.S."/>
            <person name="Skory C."/>
            <person name="Grabherr M.G."/>
            <person name="Burger G."/>
            <person name="Butler M."/>
            <person name="Elias M."/>
            <person name="Idnurm A."/>
            <person name="Lang B.F."/>
            <person name="Sone T."/>
            <person name="Abe A."/>
            <person name="Calvo S.E."/>
            <person name="Corrochano L.M."/>
            <person name="Engels R."/>
            <person name="Fu J."/>
            <person name="Hansberg W."/>
            <person name="Kim J.-M."/>
            <person name="Kodira C.D."/>
            <person name="Koehrsen M.J."/>
            <person name="Liu B."/>
            <person name="Miranda-Saavedra D."/>
            <person name="O'Leary S."/>
            <person name="Ortiz-Castellanos L."/>
            <person name="Poulter R."/>
            <person name="Rodriguez-Romero J."/>
            <person name="Ruiz-Herrera J."/>
            <person name="Shen Y.-Q."/>
            <person name="Zeng Q."/>
            <person name="Galagan J."/>
            <person name="Birren B.W."/>
            <person name="Cuomo C.A."/>
            <person name="Wickes B.L."/>
        </authorList>
    </citation>
    <scope>NUCLEOTIDE SEQUENCE [LARGE SCALE GENOMIC DNA]</scope>
    <source>
        <strain evidence="7">RA 99-880 / ATCC MYA-4621 / FGSC 9543 / NRRL 43880</strain>
    </source>
</reference>
<dbReference type="GeneID" id="93612836"/>